<dbReference type="Proteomes" id="UP000053555">
    <property type="component" value="Unassembled WGS sequence"/>
</dbReference>
<organism evidence="2">
    <name type="scientific">Glycine soja</name>
    <name type="common">Wild soybean</name>
    <dbReference type="NCBI Taxonomy" id="3848"/>
    <lineage>
        <taxon>Eukaryota</taxon>
        <taxon>Viridiplantae</taxon>
        <taxon>Streptophyta</taxon>
        <taxon>Embryophyta</taxon>
        <taxon>Tracheophyta</taxon>
        <taxon>Spermatophyta</taxon>
        <taxon>Magnoliopsida</taxon>
        <taxon>eudicotyledons</taxon>
        <taxon>Gunneridae</taxon>
        <taxon>Pentapetalae</taxon>
        <taxon>rosids</taxon>
        <taxon>fabids</taxon>
        <taxon>Fabales</taxon>
        <taxon>Fabaceae</taxon>
        <taxon>Papilionoideae</taxon>
        <taxon>50 kb inversion clade</taxon>
        <taxon>NPAAA clade</taxon>
        <taxon>indigoferoid/millettioid clade</taxon>
        <taxon>Phaseoleae</taxon>
        <taxon>Glycine</taxon>
        <taxon>Glycine subgen. Soja</taxon>
    </lineage>
</organism>
<dbReference type="InterPro" id="IPR005162">
    <property type="entry name" value="Retrotrans_gag_dom"/>
</dbReference>
<evidence type="ECO:0000313" key="2">
    <source>
        <dbReference type="EMBL" id="KHN29883.1"/>
    </source>
</evidence>
<protein>
    <recommendedName>
        <fullName evidence="1">Retrotransposon gag domain-containing protein</fullName>
    </recommendedName>
</protein>
<name>A0A0B2RDC4_GLYSO</name>
<gene>
    <name evidence="2" type="ORF">glysoja_039559</name>
</gene>
<feature type="non-terminal residue" evidence="2">
    <location>
        <position position="124"/>
    </location>
</feature>
<accession>A0A0B2RDC4</accession>
<feature type="non-terminal residue" evidence="2">
    <location>
        <position position="1"/>
    </location>
</feature>
<feature type="domain" description="Retrotransposon gag" evidence="1">
    <location>
        <begin position="4"/>
        <end position="92"/>
    </location>
</feature>
<evidence type="ECO:0000259" key="1">
    <source>
        <dbReference type="Pfam" id="PF03732"/>
    </source>
</evidence>
<dbReference type="AlphaFoldDB" id="A0A0B2RDC4"/>
<proteinExistence type="predicted"/>
<reference evidence="2" key="1">
    <citation type="submission" date="2014-07" db="EMBL/GenBank/DDBJ databases">
        <title>Identification of a novel salt tolerance gene in wild soybean by whole-genome sequencing.</title>
        <authorList>
            <person name="Lam H.-M."/>
            <person name="Qi X."/>
            <person name="Li M.-W."/>
            <person name="Liu X."/>
            <person name="Xie M."/>
            <person name="Ni M."/>
            <person name="Xu X."/>
        </authorList>
    </citation>
    <scope>NUCLEOTIDE SEQUENCE [LARGE SCALE GENOMIC DNA]</scope>
    <source>
        <tissue evidence="2">Root</tissue>
    </source>
</reference>
<dbReference type="EMBL" id="KN652058">
    <property type="protein sequence ID" value="KHN29883.1"/>
    <property type="molecule type" value="Genomic_DNA"/>
</dbReference>
<dbReference type="Pfam" id="PF03732">
    <property type="entry name" value="Retrotrans_gag"/>
    <property type="match status" value="1"/>
</dbReference>
<sequence length="124" mass="14088">RLTIASFYMEGRALAWFQWMQSNGQLTSWPVFLQALQLRFAQSPYDDPTGALFKLTQQGSVSTYLFEFEELANRVVGLPQAFLLTCFVAGLSPEIRREVQILQPLTLAQAAGLARIQEEKFLEQ</sequence>